<keyword evidence="2" id="KW-1185">Reference proteome</keyword>
<reference evidence="1" key="1">
    <citation type="submission" date="2016-03" db="EMBL/GenBank/DDBJ databases">
        <title>Mechanisms controlling the formation of the plant cell surface in tip-growing cells are functionally conserved among land plants.</title>
        <authorList>
            <person name="Honkanen S."/>
            <person name="Jones V.A."/>
            <person name="Morieri G."/>
            <person name="Champion C."/>
            <person name="Hetherington A.J."/>
            <person name="Kelly S."/>
            <person name="Saint-Marcoux D."/>
            <person name="Proust H."/>
            <person name="Prescott H."/>
            <person name="Dolan L."/>
        </authorList>
    </citation>
    <scope>NUCLEOTIDE SEQUENCE [LARGE SCALE GENOMIC DNA]</scope>
    <source>
        <tissue evidence="1">Whole gametophyte</tissue>
    </source>
</reference>
<dbReference type="EMBL" id="LVLJ01004024">
    <property type="protein sequence ID" value="OAE18669.1"/>
    <property type="molecule type" value="Genomic_DNA"/>
</dbReference>
<sequence length="146" mass="16221">MFVAVRITRTFSPQLFMQLWQEILRRFGAFWGLAASTRSPAPALDRPKHGTNRIKADGLGLAAQSVRQPVSLSVRRTAADSQVQQNSVSSCSSSSSDQTVRMADAGQWEVARTLIKMVAICTTLFVVTDCKWIHVYEFLRKVSSEA</sequence>
<dbReference type="Proteomes" id="UP000077202">
    <property type="component" value="Unassembled WGS sequence"/>
</dbReference>
<accession>A0A176VCN8</accession>
<protein>
    <submittedName>
        <fullName evidence="1">Uncharacterized protein</fullName>
    </submittedName>
</protein>
<evidence type="ECO:0000313" key="1">
    <source>
        <dbReference type="EMBL" id="OAE18669.1"/>
    </source>
</evidence>
<dbReference type="AlphaFoldDB" id="A0A176VCN8"/>
<organism evidence="1 2">
    <name type="scientific">Marchantia polymorpha subsp. ruderalis</name>
    <dbReference type="NCBI Taxonomy" id="1480154"/>
    <lineage>
        <taxon>Eukaryota</taxon>
        <taxon>Viridiplantae</taxon>
        <taxon>Streptophyta</taxon>
        <taxon>Embryophyta</taxon>
        <taxon>Marchantiophyta</taxon>
        <taxon>Marchantiopsida</taxon>
        <taxon>Marchantiidae</taxon>
        <taxon>Marchantiales</taxon>
        <taxon>Marchantiaceae</taxon>
        <taxon>Marchantia</taxon>
    </lineage>
</organism>
<gene>
    <name evidence="1" type="ORF">AXG93_4448s1040</name>
</gene>
<name>A0A176VCN8_MARPO</name>
<evidence type="ECO:0000313" key="2">
    <source>
        <dbReference type="Proteomes" id="UP000077202"/>
    </source>
</evidence>
<comment type="caution">
    <text evidence="1">The sequence shown here is derived from an EMBL/GenBank/DDBJ whole genome shotgun (WGS) entry which is preliminary data.</text>
</comment>
<proteinExistence type="predicted"/>